<accession>A0A382R905</accession>
<gene>
    <name evidence="1" type="ORF">METZ01_LOCUS346342</name>
</gene>
<proteinExistence type="predicted"/>
<reference evidence="1" key="1">
    <citation type="submission" date="2018-05" db="EMBL/GenBank/DDBJ databases">
        <authorList>
            <person name="Lanie J.A."/>
            <person name="Ng W.-L."/>
            <person name="Kazmierczak K.M."/>
            <person name="Andrzejewski T.M."/>
            <person name="Davidsen T.M."/>
            <person name="Wayne K.J."/>
            <person name="Tettelin H."/>
            <person name="Glass J.I."/>
            <person name="Rusch D."/>
            <person name="Podicherti R."/>
            <person name="Tsui H.-C.T."/>
            <person name="Winkler M.E."/>
        </authorList>
    </citation>
    <scope>NUCLEOTIDE SEQUENCE</scope>
</reference>
<name>A0A382R905_9ZZZZ</name>
<sequence length="48" mass="5574">MANSVLNTTYHMYIYADNDSSFYLNAWGFDSKLKADASYVLSKHYTKQ</sequence>
<protein>
    <submittedName>
        <fullName evidence="1">Uncharacterized protein</fullName>
    </submittedName>
</protein>
<organism evidence="1">
    <name type="scientific">marine metagenome</name>
    <dbReference type="NCBI Taxonomy" id="408172"/>
    <lineage>
        <taxon>unclassified sequences</taxon>
        <taxon>metagenomes</taxon>
        <taxon>ecological metagenomes</taxon>
    </lineage>
</organism>
<dbReference type="AlphaFoldDB" id="A0A382R905"/>
<evidence type="ECO:0000313" key="1">
    <source>
        <dbReference type="EMBL" id="SVC93488.1"/>
    </source>
</evidence>
<dbReference type="EMBL" id="UINC01119571">
    <property type="protein sequence ID" value="SVC93488.1"/>
    <property type="molecule type" value="Genomic_DNA"/>
</dbReference>